<keyword evidence="9" id="KW-0472">Membrane</keyword>
<dbReference type="Gene3D" id="3.40.190.10">
    <property type="entry name" value="Periplasmic binding protein-like II"/>
    <property type="match status" value="2"/>
</dbReference>
<evidence type="ECO:0000256" key="3">
    <source>
        <dbReference type="ARBA" id="ARBA00008725"/>
    </source>
</evidence>
<evidence type="ECO:0000256" key="9">
    <source>
        <dbReference type="ARBA" id="ARBA00023136"/>
    </source>
</evidence>
<sequence length="286" mass="30990">MLSFLTACQPLTTKSLTVAGSTAFQPVVELAAAAYSQKAKVTVNVQGGGSGTGISQVEEGAIEIGNSDVFAAEKRGITVNRLRDYQVAVTGITPIVNPKTGINNISQRQLSDIFTGKIKNWRSIGGKNLKIIVINRSMGSGTRNNFEKWGLNGQRSMVAQEQSSTGTVRKIVAATPGAISYIAFPYVNSEVQALSIDGVAPTKKNVRNNNWRIWAYEHMYTLKRNNTAARSFINYMMSAAVQRKIIPKLGYIAVSSMKIKRSESGKVTHNINRSGGKIVGSHPDRP</sequence>
<comment type="function">
    <text evidence="1">Part of the ABC transporter complex PstSACB involved in phosphate import.</text>
</comment>
<reference evidence="14 15" key="1">
    <citation type="journal article" date="2015" name="Genome Announc.">
        <title>Expanding the biotechnology potential of lactobacilli through comparative genomics of 213 strains and associated genera.</title>
        <authorList>
            <person name="Sun Z."/>
            <person name="Harris H.M."/>
            <person name="McCann A."/>
            <person name="Guo C."/>
            <person name="Argimon S."/>
            <person name="Zhang W."/>
            <person name="Yang X."/>
            <person name="Jeffery I.B."/>
            <person name="Cooney J.C."/>
            <person name="Kagawa T.F."/>
            <person name="Liu W."/>
            <person name="Song Y."/>
            <person name="Salvetti E."/>
            <person name="Wrobel A."/>
            <person name="Rasinkangas P."/>
            <person name="Parkhill J."/>
            <person name="Rea M.C."/>
            <person name="O'Sullivan O."/>
            <person name="Ritari J."/>
            <person name="Douillard F.P."/>
            <person name="Paul Ross R."/>
            <person name="Yang R."/>
            <person name="Briner A.E."/>
            <person name="Felis G.E."/>
            <person name="de Vos W.M."/>
            <person name="Barrangou R."/>
            <person name="Klaenhammer T.R."/>
            <person name="Caufield P.W."/>
            <person name="Cui Y."/>
            <person name="Zhang H."/>
            <person name="O'Toole P.W."/>
        </authorList>
    </citation>
    <scope>NUCLEOTIDE SEQUENCE [LARGE SCALE GENOMIC DNA]</scope>
    <source>
        <strain evidence="14 15">DSM 19910</strain>
    </source>
</reference>
<evidence type="ECO:0000313" key="15">
    <source>
        <dbReference type="Proteomes" id="UP000051621"/>
    </source>
</evidence>
<dbReference type="SUPFAM" id="SSF53850">
    <property type="entry name" value="Periplasmic binding protein-like II"/>
    <property type="match status" value="1"/>
</dbReference>
<comment type="subcellular location">
    <subcellularLocation>
        <location evidence="2 12">Cell membrane</location>
        <topology evidence="2 12">Lipid-anchor</topology>
    </subcellularLocation>
</comment>
<evidence type="ECO:0000256" key="12">
    <source>
        <dbReference type="RuleBase" id="RU367119"/>
    </source>
</evidence>
<dbReference type="GO" id="GO:0006817">
    <property type="term" value="P:phosphate ion transport"/>
    <property type="evidence" value="ECO:0007669"/>
    <property type="project" value="UniProtKB-UniRule"/>
</dbReference>
<feature type="domain" description="PBP" evidence="13">
    <location>
        <begin position="13"/>
        <end position="239"/>
    </location>
</feature>
<evidence type="ECO:0000256" key="10">
    <source>
        <dbReference type="ARBA" id="ARBA00023139"/>
    </source>
</evidence>
<evidence type="ECO:0000256" key="5">
    <source>
        <dbReference type="ARBA" id="ARBA00022448"/>
    </source>
</evidence>
<dbReference type="CDD" id="cd13653">
    <property type="entry name" value="PBP2_phosphate_like_1"/>
    <property type="match status" value="1"/>
</dbReference>
<comment type="caution">
    <text evidence="14">The sequence shown here is derived from an EMBL/GenBank/DDBJ whole genome shotgun (WGS) entry which is preliminary data.</text>
</comment>
<evidence type="ECO:0000256" key="8">
    <source>
        <dbReference type="ARBA" id="ARBA00022729"/>
    </source>
</evidence>
<comment type="similarity">
    <text evidence="3 12">Belongs to the PstS family.</text>
</comment>
<keyword evidence="11 12" id="KW-0449">Lipoprotein</keyword>
<dbReference type="Pfam" id="PF12849">
    <property type="entry name" value="PBP_like_2"/>
    <property type="match status" value="1"/>
</dbReference>
<dbReference type="NCBIfam" id="TIGR02136">
    <property type="entry name" value="ptsS_2"/>
    <property type="match status" value="1"/>
</dbReference>
<evidence type="ECO:0000256" key="6">
    <source>
        <dbReference type="ARBA" id="ARBA00022475"/>
    </source>
</evidence>
<keyword evidence="7 12" id="KW-0592">Phosphate transport</keyword>
<keyword evidence="5 12" id="KW-0813">Transport</keyword>
<comment type="subunit">
    <text evidence="4 12">The complex is composed of two ATP-binding proteins (PstB), two transmembrane proteins (PstC and PstA) and a solute-binding protein (PstS).</text>
</comment>
<accession>A0A0R1M509</accession>
<dbReference type="PANTHER" id="PTHR30570">
    <property type="entry name" value="PERIPLASMIC PHOSPHATE BINDING COMPONENT OF PHOSPHATE ABC TRANSPORTER"/>
    <property type="match status" value="1"/>
</dbReference>
<evidence type="ECO:0000256" key="1">
    <source>
        <dbReference type="ARBA" id="ARBA00002841"/>
    </source>
</evidence>
<dbReference type="GO" id="GO:0005886">
    <property type="term" value="C:plasma membrane"/>
    <property type="evidence" value="ECO:0007669"/>
    <property type="project" value="UniProtKB-SubCell"/>
</dbReference>
<keyword evidence="8" id="KW-0732">Signal</keyword>
<keyword evidence="15" id="KW-1185">Reference proteome</keyword>
<evidence type="ECO:0000256" key="2">
    <source>
        <dbReference type="ARBA" id="ARBA00004193"/>
    </source>
</evidence>
<dbReference type="AlphaFoldDB" id="A0A0R1M509"/>
<dbReference type="Proteomes" id="UP000051621">
    <property type="component" value="Unassembled WGS sequence"/>
</dbReference>
<evidence type="ECO:0000256" key="11">
    <source>
        <dbReference type="ARBA" id="ARBA00023288"/>
    </source>
</evidence>
<organism evidence="14 15">
    <name type="scientific">Liquorilactobacillus capillatus DSM 19910</name>
    <dbReference type="NCBI Taxonomy" id="1423731"/>
    <lineage>
        <taxon>Bacteria</taxon>
        <taxon>Bacillati</taxon>
        <taxon>Bacillota</taxon>
        <taxon>Bacilli</taxon>
        <taxon>Lactobacillales</taxon>
        <taxon>Lactobacillaceae</taxon>
        <taxon>Liquorilactobacillus</taxon>
    </lineage>
</organism>
<dbReference type="InterPro" id="IPR050811">
    <property type="entry name" value="Phosphate_ABC_transporter"/>
</dbReference>
<gene>
    <name evidence="14" type="ORF">FC81_GL000395</name>
</gene>
<dbReference type="InterPro" id="IPR024370">
    <property type="entry name" value="PBP_domain"/>
</dbReference>
<keyword evidence="10 12" id="KW-0564">Palmitate</keyword>
<protein>
    <recommendedName>
        <fullName evidence="12">Phosphate-binding protein</fullName>
    </recommendedName>
</protein>
<evidence type="ECO:0000259" key="13">
    <source>
        <dbReference type="Pfam" id="PF12849"/>
    </source>
</evidence>
<proteinExistence type="inferred from homology"/>
<evidence type="ECO:0000313" key="14">
    <source>
        <dbReference type="EMBL" id="KRL02905.1"/>
    </source>
</evidence>
<dbReference type="PANTHER" id="PTHR30570:SF4">
    <property type="entry name" value="PHOSPHATE-BINDING PROTEIN PSTS 1"/>
    <property type="match status" value="1"/>
</dbReference>
<evidence type="ECO:0000256" key="7">
    <source>
        <dbReference type="ARBA" id="ARBA00022592"/>
    </source>
</evidence>
<dbReference type="InterPro" id="IPR011862">
    <property type="entry name" value="Phos-bd"/>
</dbReference>
<keyword evidence="6 12" id="KW-1003">Cell membrane</keyword>
<dbReference type="GO" id="GO:0042301">
    <property type="term" value="F:phosphate ion binding"/>
    <property type="evidence" value="ECO:0007669"/>
    <property type="project" value="UniProtKB-UniRule"/>
</dbReference>
<dbReference type="EMBL" id="AZEF01000008">
    <property type="protein sequence ID" value="KRL02905.1"/>
    <property type="molecule type" value="Genomic_DNA"/>
</dbReference>
<dbReference type="STRING" id="1423731.FC81_GL000395"/>
<evidence type="ECO:0000256" key="4">
    <source>
        <dbReference type="ARBA" id="ARBA00011529"/>
    </source>
</evidence>
<comment type="function">
    <text evidence="12">Involved in the system for phosphate transport across the cytoplasmic membrane.</text>
</comment>
<dbReference type="PATRIC" id="fig|1423731.3.peg.408"/>
<name>A0A0R1M509_9LACO</name>